<gene>
    <name evidence="1" type="ORF">IZO911_LOCUS32342</name>
    <name evidence="2" type="ORF">KXQ929_LOCUS45726</name>
</gene>
<accession>A0A820I058</accession>
<dbReference type="AlphaFoldDB" id="A0A820I058"/>
<dbReference type="EMBL" id="CAJOBB010014450">
    <property type="protein sequence ID" value="CAF4304634.1"/>
    <property type="molecule type" value="Genomic_DNA"/>
</dbReference>
<dbReference type="EMBL" id="CAJNOE010000557">
    <property type="protein sequence ID" value="CAF1269451.1"/>
    <property type="molecule type" value="Genomic_DNA"/>
</dbReference>
<evidence type="ECO:0000313" key="1">
    <source>
        <dbReference type="EMBL" id="CAF1269451.1"/>
    </source>
</evidence>
<comment type="caution">
    <text evidence="2">The sequence shown here is derived from an EMBL/GenBank/DDBJ whole genome shotgun (WGS) entry which is preliminary data.</text>
</comment>
<organism evidence="2 3">
    <name type="scientific">Adineta steineri</name>
    <dbReference type="NCBI Taxonomy" id="433720"/>
    <lineage>
        <taxon>Eukaryota</taxon>
        <taxon>Metazoa</taxon>
        <taxon>Spiralia</taxon>
        <taxon>Gnathifera</taxon>
        <taxon>Rotifera</taxon>
        <taxon>Eurotatoria</taxon>
        <taxon>Bdelloidea</taxon>
        <taxon>Adinetida</taxon>
        <taxon>Adinetidae</taxon>
        <taxon>Adineta</taxon>
    </lineage>
</organism>
<dbReference type="Proteomes" id="UP000663860">
    <property type="component" value="Unassembled WGS sequence"/>
</dbReference>
<proteinExistence type="predicted"/>
<protein>
    <submittedName>
        <fullName evidence="2">Uncharacterized protein</fullName>
    </submittedName>
</protein>
<dbReference type="Proteomes" id="UP000663868">
    <property type="component" value="Unassembled WGS sequence"/>
</dbReference>
<name>A0A820I058_9BILA</name>
<evidence type="ECO:0000313" key="3">
    <source>
        <dbReference type="Proteomes" id="UP000663868"/>
    </source>
</evidence>
<sequence length="252" mass="28868">MNLQALCNLLQAQFELHPDPERESKVCATLSAFYVFHRRANDYAQLREASVASISQRLFTLFETAATLILPDCPELLMEQDDASMILFQKINRYLFQELDFKLEEYVHAETSNLFTLSSLMILPCRMLSPLPSLPVSSSMRPLSSLFELPLPPIEWAVNIIEELDYTVYLALQLKPPLIEWIQTIIDKHYNPNSLMLYLCSGWDAVMARYCEIIKAPISTNHRAQVLNAFIDRLRNTMCYPARVSIVSACIA</sequence>
<reference evidence="2" key="1">
    <citation type="submission" date="2021-02" db="EMBL/GenBank/DDBJ databases">
        <authorList>
            <person name="Nowell W R."/>
        </authorList>
    </citation>
    <scope>NUCLEOTIDE SEQUENCE</scope>
</reference>
<evidence type="ECO:0000313" key="2">
    <source>
        <dbReference type="EMBL" id="CAF4304634.1"/>
    </source>
</evidence>